<evidence type="ECO:0000256" key="1">
    <source>
        <dbReference type="ARBA" id="ARBA00022723"/>
    </source>
</evidence>
<dbReference type="GO" id="GO:0005737">
    <property type="term" value="C:cytoplasm"/>
    <property type="evidence" value="ECO:0007669"/>
    <property type="project" value="TreeGrafter"/>
</dbReference>
<dbReference type="PANTHER" id="PTHR13513">
    <property type="entry name" value="E3 UBIQUITIN-PROTEIN LIGASE UBR7"/>
    <property type="match status" value="1"/>
</dbReference>
<evidence type="ECO:0000256" key="2">
    <source>
        <dbReference type="ARBA" id="ARBA00022771"/>
    </source>
</evidence>
<evidence type="ECO:0000259" key="8">
    <source>
        <dbReference type="PROSITE" id="PS51157"/>
    </source>
</evidence>
<dbReference type="InterPro" id="IPR019786">
    <property type="entry name" value="Zinc_finger_PHD-type_CS"/>
</dbReference>
<feature type="domain" description="UBR-type" evidence="8">
    <location>
        <begin position="36"/>
        <end position="106"/>
    </location>
</feature>
<evidence type="ECO:0000256" key="3">
    <source>
        <dbReference type="ARBA" id="ARBA00022833"/>
    </source>
</evidence>
<feature type="domain" description="PHD-type" evidence="7">
    <location>
        <begin position="122"/>
        <end position="179"/>
    </location>
</feature>
<evidence type="ECO:0000313" key="9">
    <source>
        <dbReference type="EMBL" id="NDV32378.1"/>
    </source>
</evidence>
<sequence>MEEEDVPITLPQLVDALDHWEEEAREQHAQKWGDEGKCTYSDGYIEQPVYACETCFKSSGVRFGFCFGCSMTCHLHHQVFELFKKRAFRCDCPTPAAGHSCQLSEQVNVKNVKNAYNDNFNGIYCWCKKPYDCSEEVVMIQCYMCQDWFHEECIKKDYPHHDLPLDEGNDFVCKGCVDSYGVFLKKYSHLECLPDNSNQKKESDTQQTNTQTPKTETPLPDTPLPETPLPEIPKTEITKPETQIPETPKLEQKKIDNSTEEAEVKKEDTKTAGNDCFLANRVSGRGGNIFFVKGWRNHLCRCTKCLKMYTLVGTDYLLNEPEKEDEDSVSEEHKENERLDMNAGVPEINPTVQREIATGMMEFKQELVEFLKPFLHKRTVTARDIEEFKTNLLERQKKRRKHE</sequence>
<keyword evidence="3" id="KW-0862">Zinc</keyword>
<dbReference type="PROSITE" id="PS50016">
    <property type="entry name" value="ZF_PHD_2"/>
    <property type="match status" value="1"/>
</dbReference>
<dbReference type="InterPro" id="IPR047506">
    <property type="entry name" value="UBR7-like_UBR-box"/>
</dbReference>
<feature type="region of interest" description="Disordered" evidence="6">
    <location>
        <begin position="195"/>
        <end position="267"/>
    </location>
</feature>
<dbReference type="CDD" id="cd15542">
    <property type="entry name" value="PHD_UBR7"/>
    <property type="match status" value="1"/>
</dbReference>
<dbReference type="SUPFAM" id="SSF57903">
    <property type="entry name" value="FYVE/PHD zinc finger"/>
    <property type="match status" value="1"/>
</dbReference>
<evidence type="ECO:0008006" key="10">
    <source>
        <dbReference type="Google" id="ProtNLM"/>
    </source>
</evidence>
<dbReference type="GO" id="GO:0008270">
    <property type="term" value="F:zinc ion binding"/>
    <property type="evidence" value="ECO:0007669"/>
    <property type="project" value="UniProtKB-KW"/>
</dbReference>
<feature type="compositionally biased region" description="Pro residues" evidence="6">
    <location>
        <begin position="220"/>
        <end position="231"/>
    </location>
</feature>
<dbReference type="AlphaFoldDB" id="A0A6B2L6D1"/>
<protein>
    <recommendedName>
        <fullName evidence="10">UBR-type domain-containing protein</fullName>
    </recommendedName>
</protein>
<evidence type="ECO:0000256" key="5">
    <source>
        <dbReference type="PROSITE-ProRule" id="PRU00508"/>
    </source>
</evidence>
<dbReference type="SMART" id="SM00396">
    <property type="entry name" value="ZnF_UBR1"/>
    <property type="match status" value="1"/>
</dbReference>
<dbReference type="InterPro" id="IPR040204">
    <property type="entry name" value="UBR7"/>
</dbReference>
<evidence type="ECO:0000259" key="7">
    <source>
        <dbReference type="PROSITE" id="PS50016"/>
    </source>
</evidence>
<dbReference type="PANTHER" id="PTHR13513:SF9">
    <property type="entry name" value="E3 UBIQUITIN-PROTEIN LIGASE UBR7-RELATED"/>
    <property type="match status" value="1"/>
</dbReference>
<dbReference type="Gene3D" id="2.60.120.650">
    <property type="entry name" value="Cupin"/>
    <property type="match status" value="1"/>
</dbReference>
<feature type="compositionally biased region" description="Basic and acidic residues" evidence="6">
    <location>
        <begin position="248"/>
        <end position="267"/>
    </location>
</feature>
<dbReference type="InterPro" id="IPR003126">
    <property type="entry name" value="Znf_UBR"/>
</dbReference>
<organism evidence="9">
    <name type="scientific">Arcella intermedia</name>
    <dbReference type="NCBI Taxonomy" id="1963864"/>
    <lineage>
        <taxon>Eukaryota</taxon>
        <taxon>Amoebozoa</taxon>
        <taxon>Tubulinea</taxon>
        <taxon>Elardia</taxon>
        <taxon>Arcellinida</taxon>
        <taxon>Sphaerothecina</taxon>
        <taxon>Arcellidae</taxon>
        <taxon>Arcella</taxon>
    </lineage>
</organism>
<dbReference type="GO" id="GO:0061630">
    <property type="term" value="F:ubiquitin protein ligase activity"/>
    <property type="evidence" value="ECO:0007669"/>
    <property type="project" value="InterPro"/>
</dbReference>
<reference evidence="9" key="1">
    <citation type="journal article" date="2020" name="J. Eukaryot. Microbiol.">
        <title>De novo Sequencing, Assembly and Annotation of the Transcriptome for the Free-Living Testate Amoeba Arcella intermedia.</title>
        <authorList>
            <person name="Ribeiro G.M."/>
            <person name="Porfirio-Sousa A.L."/>
            <person name="Maurer-Alcala X.X."/>
            <person name="Katz L.A."/>
            <person name="Lahr D.J.G."/>
        </authorList>
    </citation>
    <scope>NUCLEOTIDE SEQUENCE</scope>
</reference>
<dbReference type="CDD" id="cd19677">
    <property type="entry name" value="UBR-box_UBR7"/>
    <property type="match status" value="1"/>
</dbReference>
<dbReference type="PROSITE" id="PS01359">
    <property type="entry name" value="ZF_PHD_1"/>
    <property type="match status" value="1"/>
</dbReference>
<feature type="zinc finger region" description="UBR-type" evidence="5">
    <location>
        <begin position="36"/>
        <end position="106"/>
    </location>
</feature>
<name>A0A6B2L6D1_9EUKA</name>
<dbReference type="InterPro" id="IPR011011">
    <property type="entry name" value="Znf_FYVE_PHD"/>
</dbReference>
<evidence type="ECO:0000256" key="4">
    <source>
        <dbReference type="PROSITE-ProRule" id="PRU00146"/>
    </source>
</evidence>
<dbReference type="InterPro" id="IPR001965">
    <property type="entry name" value="Znf_PHD"/>
</dbReference>
<dbReference type="InterPro" id="IPR019787">
    <property type="entry name" value="Znf_PHD-finger"/>
</dbReference>
<keyword evidence="2 4" id="KW-0863">Zinc-finger</keyword>
<dbReference type="PROSITE" id="PS51157">
    <property type="entry name" value="ZF_UBR"/>
    <property type="match status" value="1"/>
</dbReference>
<dbReference type="SMART" id="SM00249">
    <property type="entry name" value="PHD"/>
    <property type="match status" value="1"/>
</dbReference>
<keyword evidence="1" id="KW-0479">Metal-binding</keyword>
<evidence type="ECO:0000256" key="6">
    <source>
        <dbReference type="SAM" id="MobiDB-lite"/>
    </source>
</evidence>
<dbReference type="EMBL" id="GIBP01003409">
    <property type="protein sequence ID" value="NDV32378.1"/>
    <property type="molecule type" value="Transcribed_RNA"/>
</dbReference>
<proteinExistence type="predicted"/>
<accession>A0A6B2L6D1</accession>